<dbReference type="Pfam" id="PF04967">
    <property type="entry name" value="HTH_10"/>
    <property type="match status" value="1"/>
</dbReference>
<dbReference type="Gene3D" id="3.30.450.20">
    <property type="entry name" value="PAS domain"/>
    <property type="match status" value="2"/>
</dbReference>
<comment type="caution">
    <text evidence="4">The sequence shown here is derived from an EMBL/GenBank/DDBJ whole genome shotgun (WGS) entry which is preliminary data.</text>
</comment>
<dbReference type="InterPro" id="IPR013656">
    <property type="entry name" value="PAS_4"/>
</dbReference>
<dbReference type="RefSeq" id="WP_162411732.1">
    <property type="nucleotide sequence ID" value="NZ_JAHQXE010000001.1"/>
</dbReference>
<dbReference type="EMBL" id="JAHQXE010000001">
    <property type="protein sequence ID" value="MBV0901000.1"/>
    <property type="molecule type" value="Genomic_DNA"/>
</dbReference>
<keyword evidence="2" id="KW-0804">Transcription</keyword>
<dbReference type="SUPFAM" id="SSF55785">
    <property type="entry name" value="PYP-like sensor domain (PAS domain)"/>
    <property type="match status" value="2"/>
</dbReference>
<dbReference type="InterPro" id="IPR000014">
    <property type="entry name" value="PAS"/>
</dbReference>
<accession>A0AA41KBD9</accession>
<gene>
    <name evidence="4" type="ORF">KTS37_04280</name>
</gene>
<dbReference type="PANTHER" id="PTHR34236">
    <property type="entry name" value="DIMETHYL SULFOXIDE REDUCTASE TRANSCRIPTIONAL ACTIVATOR"/>
    <property type="match status" value="1"/>
</dbReference>
<feature type="domain" description="PAC" evidence="3">
    <location>
        <begin position="368"/>
        <end position="419"/>
    </location>
</feature>
<dbReference type="InterPro" id="IPR031803">
    <property type="entry name" value="BAT_GAF/HTH-assoc"/>
</dbReference>
<evidence type="ECO:0000259" key="3">
    <source>
        <dbReference type="PROSITE" id="PS50113"/>
    </source>
</evidence>
<dbReference type="Gene3D" id="3.30.450.40">
    <property type="match status" value="2"/>
</dbReference>
<organism evidence="4 5">
    <name type="scientific">Haloarcula salina</name>
    <dbReference type="NCBI Taxonomy" id="1429914"/>
    <lineage>
        <taxon>Archaea</taxon>
        <taxon>Methanobacteriati</taxon>
        <taxon>Methanobacteriota</taxon>
        <taxon>Stenosarchaea group</taxon>
        <taxon>Halobacteria</taxon>
        <taxon>Halobacteriales</taxon>
        <taxon>Haloarculaceae</taxon>
        <taxon>Haloarcula</taxon>
    </lineage>
</organism>
<dbReference type="Pfam" id="PF13492">
    <property type="entry name" value="GAF_3"/>
    <property type="match status" value="1"/>
</dbReference>
<dbReference type="Pfam" id="PF08448">
    <property type="entry name" value="PAS_4"/>
    <property type="match status" value="2"/>
</dbReference>
<name>A0AA41KBD9_9EURY</name>
<dbReference type="CDD" id="cd00130">
    <property type="entry name" value="PAS"/>
    <property type="match status" value="1"/>
</dbReference>
<dbReference type="PROSITE" id="PS50113">
    <property type="entry name" value="PAC"/>
    <property type="match status" value="1"/>
</dbReference>
<evidence type="ECO:0000313" key="4">
    <source>
        <dbReference type="EMBL" id="MBV0901000.1"/>
    </source>
</evidence>
<dbReference type="InterPro" id="IPR035965">
    <property type="entry name" value="PAS-like_dom_sf"/>
</dbReference>
<dbReference type="InterPro" id="IPR029016">
    <property type="entry name" value="GAF-like_dom_sf"/>
</dbReference>
<dbReference type="InterPro" id="IPR000700">
    <property type="entry name" value="PAS-assoc_C"/>
</dbReference>
<keyword evidence="1" id="KW-0805">Transcription regulation</keyword>
<dbReference type="InterPro" id="IPR007050">
    <property type="entry name" value="HTH_bacterioopsin"/>
</dbReference>
<dbReference type="SMART" id="SM00065">
    <property type="entry name" value="GAF"/>
    <property type="match status" value="2"/>
</dbReference>
<reference evidence="4" key="1">
    <citation type="submission" date="2021-06" db="EMBL/GenBank/DDBJ databases">
        <title>New haloarchaea isolates fom saline soil.</title>
        <authorList>
            <person name="Duran-Viseras A."/>
            <person name="Sanchez-Porro C.S."/>
            <person name="Ventosa A."/>
        </authorList>
    </citation>
    <scope>NUCLEOTIDE SEQUENCE</scope>
    <source>
        <strain evidence="4">JCM 18369</strain>
    </source>
</reference>
<keyword evidence="5" id="KW-1185">Reference proteome</keyword>
<dbReference type="Pfam" id="PF15915">
    <property type="entry name" value="BAT"/>
    <property type="match status" value="1"/>
</dbReference>
<dbReference type="PANTHER" id="PTHR34236:SF1">
    <property type="entry name" value="DIMETHYL SULFOXIDE REDUCTASE TRANSCRIPTIONAL ACTIVATOR"/>
    <property type="match status" value="1"/>
</dbReference>
<evidence type="ECO:0000313" key="5">
    <source>
        <dbReference type="Proteomes" id="UP001166304"/>
    </source>
</evidence>
<sequence length="821" mass="89253">MAPSVADGHDEWSLLGPAIEALPIPFAVIDPEETVLAANRAWREFAGPDGRPTESDALGVAYREVAAAADGDHAGRVSDGLRAVLEGERSQVELAYPRHSPSSGRWYLLRAAPFTVDGTRFVAVAHVDITERKAREEALQRAHDICTDADRTFAEQVDALLEFGCEVLGTDFGTLSHVHGDEYVFEAVTAPPGVDLKPGETTLTDALPVCQHVVDHREPLALSDVAAQAPALEDPEWGIANYVGAPIVVDGDVYGTFCFYGQEPAAREYTQWDLTFVRILADWASYELERRRHADQLDALNTAFPDPSFVVDAEGRYLDCLTVPEALDRIVDDADSLLGKTLHDVLPDATADSLLSTVRDAISTDSFQSVEYRLDAPAGELWFEARVAPLDGGKYDPDTAIVVARDITEYKERQAALERQRDELEQLQRLNVLGREIMKALQGATTREAIEAAVCDHLTRSDLYRSVWVATRESESTVEPVAAAGVPGDSLETVSPHEHRLATDALATDEVVVVDDLTAVAQRSSVETDAPLVRDHSSVAAVPLTTGETTFGALLVYAPVGDAIGEREAEILGDLGQVIALAIQRVNSQRSLLSATAIELEFRITDSDSIYADVSAEFDCVLALERRVPTSDGTRLNYVRVHDADPVAVCRALAASGEVDACAVVQEATTDRSALLEVTFDAIDASPLDVLSDYGSAVTRAVAESGDLLFSAELAPETDVRAVVEAIREIEPTVELRSKQYLDQPVTTVSDFQTQVRERLTPKQATALQTAYARGYYDWPRESSAEELAETLGISAPTLHYRLRKAHDTVMASLFERDDGD</sequence>
<evidence type="ECO:0000256" key="1">
    <source>
        <dbReference type="ARBA" id="ARBA00023015"/>
    </source>
</evidence>
<dbReference type="Proteomes" id="UP001166304">
    <property type="component" value="Unassembled WGS sequence"/>
</dbReference>
<dbReference type="AlphaFoldDB" id="A0AA41KBD9"/>
<dbReference type="SUPFAM" id="SSF55781">
    <property type="entry name" value="GAF domain-like"/>
    <property type="match status" value="2"/>
</dbReference>
<dbReference type="Pfam" id="PF01590">
    <property type="entry name" value="GAF"/>
    <property type="match status" value="1"/>
</dbReference>
<dbReference type="InterPro" id="IPR003018">
    <property type="entry name" value="GAF"/>
</dbReference>
<evidence type="ECO:0000256" key="2">
    <source>
        <dbReference type="ARBA" id="ARBA00023163"/>
    </source>
</evidence>
<protein>
    <submittedName>
        <fullName evidence="4">PAS domain-containing protein</fullName>
    </submittedName>
</protein>
<proteinExistence type="predicted"/>